<dbReference type="EMBL" id="CP001630">
    <property type="protein sequence ID" value="ACU36422.1"/>
    <property type="molecule type" value="Genomic_DNA"/>
</dbReference>
<dbReference type="HOGENOM" id="CLU_1297603_0_0_11"/>
<sequence>MVHLPQEIEKGTRMLVAGGAVLTNEEFYESVGRAVQGVERSLEEYLRTLWHLATAERTRPDLPAEVALSLLVNATTAPAPDFDPSWRTADLSVGEGTGEFEVWERVIQSQVADLHDLAEGPELYYPELGVDAPRPQDCKRATAPRWYNHRVASYLECAIAGALGGWAQEPGTRVPVTGPVVPLYPEPEEVAGMTVLSWLDLTEVLVCGQEYE</sequence>
<dbReference type="eggNOG" id="ENOG5033GUM">
    <property type="taxonomic scope" value="Bacteria"/>
</dbReference>
<dbReference type="KEGG" id="ami:Amir_2482"/>
<keyword evidence="2" id="KW-1185">Reference proteome</keyword>
<dbReference type="Proteomes" id="UP000002213">
    <property type="component" value="Chromosome"/>
</dbReference>
<gene>
    <name evidence="1" type="ordered locus">Amir_2482</name>
</gene>
<name>C6WL69_ACTMD</name>
<dbReference type="AlphaFoldDB" id="C6WL69"/>
<evidence type="ECO:0000313" key="2">
    <source>
        <dbReference type="Proteomes" id="UP000002213"/>
    </source>
</evidence>
<proteinExistence type="predicted"/>
<evidence type="ECO:0000313" key="1">
    <source>
        <dbReference type="EMBL" id="ACU36422.1"/>
    </source>
</evidence>
<protein>
    <submittedName>
        <fullName evidence="1">Uncharacterized protein</fullName>
    </submittedName>
</protein>
<accession>C6WL69</accession>
<organism evidence="1 2">
    <name type="scientific">Actinosynnema mirum (strain ATCC 29888 / DSM 43827 / JCM 3225 / NBRC 14064 / NCIMB 13271 / NRRL B-12336 / IMRU 3971 / 101)</name>
    <dbReference type="NCBI Taxonomy" id="446462"/>
    <lineage>
        <taxon>Bacteria</taxon>
        <taxon>Bacillati</taxon>
        <taxon>Actinomycetota</taxon>
        <taxon>Actinomycetes</taxon>
        <taxon>Pseudonocardiales</taxon>
        <taxon>Pseudonocardiaceae</taxon>
        <taxon>Actinosynnema</taxon>
    </lineage>
</organism>
<reference evidence="1 2" key="1">
    <citation type="journal article" date="2009" name="Stand. Genomic Sci.">
        <title>Complete genome sequence of Actinosynnema mirum type strain (101).</title>
        <authorList>
            <person name="Land M."/>
            <person name="Lapidus A."/>
            <person name="Mayilraj S."/>
            <person name="Chen F."/>
            <person name="Copeland A."/>
            <person name="Del Rio T.G."/>
            <person name="Nolan M."/>
            <person name="Lucas S."/>
            <person name="Tice H."/>
            <person name="Cheng J.F."/>
            <person name="Chertkov O."/>
            <person name="Bruce D."/>
            <person name="Goodwin L."/>
            <person name="Pitluck S."/>
            <person name="Rohde M."/>
            <person name="Goker M."/>
            <person name="Pati A."/>
            <person name="Ivanova N."/>
            <person name="Mavromatis K."/>
            <person name="Chen A."/>
            <person name="Palaniappan K."/>
            <person name="Hauser L."/>
            <person name="Chang Y.J."/>
            <person name="Jeffries C.C."/>
            <person name="Brettin T."/>
            <person name="Detter J.C."/>
            <person name="Han C."/>
            <person name="Chain P."/>
            <person name="Tindall B.J."/>
            <person name="Bristow J."/>
            <person name="Eisen J.A."/>
            <person name="Markowitz V."/>
            <person name="Hugenholtz P."/>
            <person name="Kyrpides N.C."/>
            <person name="Klenk H.P."/>
        </authorList>
    </citation>
    <scope>NUCLEOTIDE SEQUENCE [LARGE SCALE GENOMIC DNA]</scope>
    <source>
        <strain evidence="2">ATCC 29888 / DSM 43827 / JCM 3225 / NBRC 14064 / NCIMB 13271 / NRRL B-12336 / IMRU 3971 / 101</strain>
    </source>
</reference>